<feature type="compositionally biased region" description="Polar residues" evidence="3">
    <location>
        <begin position="882"/>
        <end position="894"/>
    </location>
</feature>
<reference evidence="6" key="1">
    <citation type="submission" date="2021-01" db="EMBL/GenBank/DDBJ databases">
        <authorList>
            <person name="Zahm M."/>
            <person name="Roques C."/>
            <person name="Cabau C."/>
            <person name="Klopp C."/>
            <person name="Donnadieu C."/>
            <person name="Jouanno E."/>
            <person name="Lampietro C."/>
            <person name="Louis A."/>
            <person name="Herpin A."/>
            <person name="Echchiki A."/>
            <person name="Berthelot C."/>
            <person name="Parey E."/>
            <person name="Roest-Crollius H."/>
            <person name="Braasch I."/>
            <person name="Postlethwait J."/>
            <person name="Bobe J."/>
            <person name="Montfort J."/>
            <person name="Bouchez O."/>
            <person name="Begum T."/>
            <person name="Mejri S."/>
            <person name="Adams A."/>
            <person name="Chen W.-J."/>
            <person name="Guiguen Y."/>
        </authorList>
    </citation>
    <scope>NUCLEOTIDE SEQUENCE</scope>
    <source>
        <strain evidence="6">YG-15Mar2019-1</strain>
        <tissue evidence="6">Brain</tissue>
    </source>
</reference>
<feature type="domain" description="Ig-like" evidence="5">
    <location>
        <begin position="134"/>
        <end position="231"/>
    </location>
</feature>
<dbReference type="InterPro" id="IPR013783">
    <property type="entry name" value="Ig-like_fold"/>
</dbReference>
<name>A0A9D3Q868_MEGAT</name>
<dbReference type="SMART" id="SM00408">
    <property type="entry name" value="IGc2"/>
    <property type="match status" value="6"/>
</dbReference>
<dbReference type="SUPFAM" id="SSF48726">
    <property type="entry name" value="Immunoglobulin"/>
    <property type="match status" value="6"/>
</dbReference>
<dbReference type="FunFam" id="2.60.40.10:FF:000107">
    <property type="entry name" value="Myosin, light chain kinase a"/>
    <property type="match status" value="1"/>
</dbReference>
<feature type="compositionally biased region" description="Basic and acidic residues" evidence="3">
    <location>
        <begin position="1035"/>
        <end position="1048"/>
    </location>
</feature>
<dbReference type="Gene3D" id="2.60.40.10">
    <property type="entry name" value="Immunoglobulins"/>
    <property type="match status" value="6"/>
</dbReference>
<dbReference type="GO" id="GO:0055013">
    <property type="term" value="P:cardiac muscle cell development"/>
    <property type="evidence" value="ECO:0007669"/>
    <property type="project" value="UniProtKB-ARBA"/>
</dbReference>
<gene>
    <name evidence="6" type="ORF">MATL_G00068150</name>
</gene>
<evidence type="ECO:0000256" key="3">
    <source>
        <dbReference type="SAM" id="MobiDB-lite"/>
    </source>
</evidence>
<evidence type="ECO:0000313" key="7">
    <source>
        <dbReference type="Proteomes" id="UP001046870"/>
    </source>
</evidence>
<feature type="domain" description="Ig-like" evidence="5">
    <location>
        <begin position="425"/>
        <end position="514"/>
    </location>
</feature>
<dbReference type="Proteomes" id="UP001046870">
    <property type="component" value="Chromosome 4"/>
</dbReference>
<dbReference type="GO" id="GO:0007411">
    <property type="term" value="P:axon guidance"/>
    <property type="evidence" value="ECO:0007669"/>
    <property type="project" value="TreeGrafter"/>
</dbReference>
<evidence type="ECO:0000256" key="2">
    <source>
        <dbReference type="ARBA" id="ARBA00023319"/>
    </source>
</evidence>
<feature type="domain" description="Ig-like" evidence="5">
    <location>
        <begin position="327"/>
        <end position="414"/>
    </location>
</feature>
<feature type="domain" description="Ig-like" evidence="5">
    <location>
        <begin position="237"/>
        <end position="325"/>
    </location>
</feature>
<protein>
    <recommendedName>
        <fullName evidence="5">Ig-like domain-containing protein</fullName>
    </recommendedName>
</protein>
<dbReference type="GO" id="GO:0098632">
    <property type="term" value="F:cell-cell adhesion mediator activity"/>
    <property type="evidence" value="ECO:0007669"/>
    <property type="project" value="TreeGrafter"/>
</dbReference>
<comment type="caution">
    <text evidence="6">The sequence shown here is derived from an EMBL/GenBank/DDBJ whole genome shotgun (WGS) entry which is preliminary data.</text>
</comment>
<dbReference type="InterPro" id="IPR036179">
    <property type="entry name" value="Ig-like_dom_sf"/>
</dbReference>
<dbReference type="GO" id="GO:0007156">
    <property type="term" value="P:homophilic cell adhesion via plasma membrane adhesion molecules"/>
    <property type="evidence" value="ECO:0007669"/>
    <property type="project" value="TreeGrafter"/>
</dbReference>
<dbReference type="PANTHER" id="PTHR10075">
    <property type="entry name" value="BASIGIN RELATED"/>
    <property type="match status" value="1"/>
</dbReference>
<keyword evidence="4" id="KW-0812">Transmembrane</keyword>
<dbReference type="AlphaFoldDB" id="A0A9D3Q868"/>
<proteinExistence type="predicted"/>
<keyword evidence="7" id="KW-1185">Reference proteome</keyword>
<dbReference type="GO" id="GO:0005886">
    <property type="term" value="C:plasma membrane"/>
    <property type="evidence" value="ECO:0007669"/>
    <property type="project" value="TreeGrafter"/>
</dbReference>
<organism evidence="6 7">
    <name type="scientific">Megalops atlanticus</name>
    <name type="common">Tarpon</name>
    <name type="synonym">Clupea gigantea</name>
    <dbReference type="NCBI Taxonomy" id="7932"/>
    <lineage>
        <taxon>Eukaryota</taxon>
        <taxon>Metazoa</taxon>
        <taxon>Chordata</taxon>
        <taxon>Craniata</taxon>
        <taxon>Vertebrata</taxon>
        <taxon>Euteleostomi</taxon>
        <taxon>Actinopterygii</taxon>
        <taxon>Neopterygii</taxon>
        <taxon>Teleostei</taxon>
        <taxon>Elopiformes</taxon>
        <taxon>Megalopidae</taxon>
        <taxon>Megalops</taxon>
    </lineage>
</organism>
<dbReference type="GO" id="GO:0003007">
    <property type="term" value="P:heart morphogenesis"/>
    <property type="evidence" value="ECO:0007669"/>
    <property type="project" value="UniProtKB-ARBA"/>
</dbReference>
<dbReference type="InterPro" id="IPR013106">
    <property type="entry name" value="Ig_V-set"/>
</dbReference>
<evidence type="ECO:0000313" key="6">
    <source>
        <dbReference type="EMBL" id="KAG7481546.1"/>
    </source>
</evidence>
<dbReference type="InterPro" id="IPR013098">
    <property type="entry name" value="Ig_I-set"/>
</dbReference>
<accession>A0A9D3Q868</accession>
<dbReference type="FunFam" id="2.60.40.10:FF:000032">
    <property type="entry name" value="palladin isoform X1"/>
    <property type="match status" value="1"/>
</dbReference>
<dbReference type="PANTHER" id="PTHR10075:SF100">
    <property type="entry name" value="FASCICLIN-2"/>
    <property type="match status" value="1"/>
</dbReference>
<feature type="transmembrane region" description="Helical" evidence="4">
    <location>
        <begin position="944"/>
        <end position="965"/>
    </location>
</feature>
<dbReference type="SMART" id="SM00409">
    <property type="entry name" value="IG"/>
    <property type="match status" value="6"/>
</dbReference>
<evidence type="ECO:0000256" key="4">
    <source>
        <dbReference type="SAM" id="Phobius"/>
    </source>
</evidence>
<keyword evidence="2" id="KW-0393">Immunoglobulin domain</keyword>
<dbReference type="Pfam" id="PF07679">
    <property type="entry name" value="I-set"/>
    <property type="match status" value="3"/>
</dbReference>
<feature type="domain" description="Ig-like" evidence="5">
    <location>
        <begin position="36"/>
        <end position="129"/>
    </location>
</feature>
<feature type="compositionally biased region" description="Basic and acidic residues" evidence="3">
    <location>
        <begin position="900"/>
        <end position="909"/>
    </location>
</feature>
<dbReference type="InterPro" id="IPR007110">
    <property type="entry name" value="Ig-like_dom"/>
</dbReference>
<dbReference type="GO" id="GO:0070593">
    <property type="term" value="P:dendrite self-avoidance"/>
    <property type="evidence" value="ECO:0007669"/>
    <property type="project" value="TreeGrafter"/>
</dbReference>
<keyword evidence="4" id="KW-1133">Transmembrane helix</keyword>
<dbReference type="InterPro" id="IPR003599">
    <property type="entry name" value="Ig_sub"/>
</dbReference>
<dbReference type="GO" id="GO:0030424">
    <property type="term" value="C:axon"/>
    <property type="evidence" value="ECO:0007669"/>
    <property type="project" value="TreeGrafter"/>
</dbReference>
<dbReference type="CDD" id="cd00096">
    <property type="entry name" value="Ig"/>
    <property type="match status" value="2"/>
</dbReference>
<dbReference type="Pfam" id="PF13927">
    <property type="entry name" value="Ig_3"/>
    <property type="match status" value="2"/>
</dbReference>
<dbReference type="SMART" id="SM00406">
    <property type="entry name" value="IGv"/>
    <property type="match status" value="3"/>
</dbReference>
<feature type="region of interest" description="Disordered" evidence="3">
    <location>
        <begin position="1035"/>
        <end position="1069"/>
    </location>
</feature>
<dbReference type="OrthoDB" id="9448246at2759"/>
<evidence type="ECO:0000259" key="5">
    <source>
        <dbReference type="PROSITE" id="PS50835"/>
    </source>
</evidence>
<dbReference type="PROSITE" id="PS50835">
    <property type="entry name" value="IG_LIKE"/>
    <property type="match status" value="6"/>
</dbReference>
<evidence type="ECO:0000256" key="1">
    <source>
        <dbReference type="ARBA" id="ARBA00023157"/>
    </source>
</evidence>
<sequence>MEHHSWILSPLSPCGQFQMSCHFWVWILSCSFWVCSAIAELVFSVQPEDGVGVLDGAFMLPCAVYDSNLQRLLPVQWERHSGEPLLDLGVHQLANGSLFFPHLREQDFGKYTCTAHTGSNSIRATVNIEKADLQSVFYSPASQVVSEGQAVFLQCVSGDSLPPAHITWEKDGWLFTKGTQIQGQYGGGSQKKTSGTLHLTNVSKEDEGEYVCVTHNTLLRVHMESDSAKLTVQGSLARLEITRGPDNIIVATETEAALQCAVQGFPLPTVYWFKNSQPLQNNSHWTLQNNGQLLFIKNVSEEDEGFYYCVAKNERNTVRSQPAFLLPAVMEWVFVQQPNNVTATQEESVTLACRPPRSRPPAQVSWFKNNRLLTPMPHLTLQLNGDLLFHSIQDTDRGIYFCRASNAHLFRAVSSRKVYLNVLAPPFVEVWPVLATVPLGSAVWFQCQVSGHPPPSIKWSKQGQSVITGGKVTIAERNATLYISSVKSYDKGFYTCEASNVVGHAQGTASLHVTVPPVIVSFVAKISSIEGTSVVLPCQAVGDSPIMYSWSSGVHQTPISTSPKMQIDYGGALYISSVKQSDMGEYHCTAENNAGRDQRTIILIVLAEDDPGGADAENKKEVFGVTTSRTDQGMSDNLNNDARYLQDLKMTDLTSKMLGSCIQLFKHFPEATLVEGVVPGVSTISDSTVSASVPQALEISMGKDSNAPHRAQSLLPAMSSEFSLYPSLSPEWIPSGLVADLGNSAELALKRDRLAGTTKFSVPYPKQTIMPHSNWNEVTPGTYMEISTTSLAHHSLSLVPDSYSPPSNFQLSSTTPHFLSPEALTLSTEAHSMSPDHKILPSQPQTLPFDAHSQFNDPYSQIFNSNSQPHSPSLSEADKVLASSSKQQNWSQSIGPADHSNAELTERPKKNMSQLPMRTNNTTTRVKQQSSSWLPMLEKHDIPIVVGVGVSLAFIFITMAFYSLVQKNDPAPLGRAAQRNLGFHHGHSGHLETRRTYENRAFEDDNIGGIVEQSPDTPGMTALMPAVAMVMEPTDNKTEQSQPIHEKTATAASDPEPKKESQPTLLPSLLPPLFLDQEAAHN</sequence>
<feature type="compositionally biased region" description="Polar residues" evidence="3">
    <location>
        <begin position="853"/>
        <end position="874"/>
    </location>
</feature>
<feature type="region of interest" description="Disordered" evidence="3">
    <location>
        <begin position="829"/>
        <end position="916"/>
    </location>
</feature>
<feature type="domain" description="Ig-like" evidence="5">
    <location>
        <begin position="516"/>
        <end position="602"/>
    </location>
</feature>
<dbReference type="InterPro" id="IPR003598">
    <property type="entry name" value="Ig_sub2"/>
</dbReference>
<dbReference type="EMBL" id="JAFDVH010000004">
    <property type="protein sequence ID" value="KAG7481546.1"/>
    <property type="molecule type" value="Genomic_DNA"/>
</dbReference>
<keyword evidence="1" id="KW-1015">Disulfide bond</keyword>
<keyword evidence="4" id="KW-0472">Membrane</keyword>